<dbReference type="Proteomes" id="UP000271162">
    <property type="component" value="Unassembled WGS sequence"/>
</dbReference>
<keyword evidence="5" id="KW-1185">Reference proteome</keyword>
<dbReference type="Pfam" id="PF17906">
    <property type="entry name" value="HTH_48"/>
    <property type="match status" value="4"/>
</dbReference>
<feature type="transmembrane region" description="Helical" evidence="2">
    <location>
        <begin position="659"/>
        <end position="682"/>
    </location>
</feature>
<dbReference type="InterPro" id="IPR036388">
    <property type="entry name" value="WH-like_DNA-bd_sf"/>
</dbReference>
<keyword evidence="2" id="KW-1133">Transmembrane helix</keyword>
<feature type="domain" description="Mos1 transposase HTH" evidence="3">
    <location>
        <begin position="7"/>
        <end position="54"/>
    </location>
</feature>
<accession>A0A0N4Y5N7</accession>
<sequence>MIDRKQQDFRICMLYEFRLGHSAKGAFMRLSRVYGEKLSYRTICGYFNRFRQGDYSLKHQGCHGPRRIDDNLLAAFLKQNPTVKCDELAGHEVEFHHVETRNGQEDEDGNGEETEEKPSVVESAGQVLWKSGGMMLATDFLPPSDDSTSCRDHKAPKPRGMVRHTLDEDVRICMLYEFRLGSGGMSAYQRLSRVFGTSKIAHRTVCRWFARFRRGDYSLKLRDEGSKLIDDELLKVVLSHYPTASGHELAQLFDVSKTTVYSHLKSLAPKGKLLKSKEGVEQCLSVVRSLALPGGQSSFDYDNIEEPEKDHQRENDLDTGRALNAIDLLSAITNFNSSDSSSGDLEDGGLELEDHIVKEDSPETMDYKRGMRNRVDEDIRICMLYEFRLGSGVKEAYQRLSEVYGPSKISYNTVCWWFAKFHSGDLSLQDDEDPMKLVNENVLETLMKHDPQISKSELAEIFDVHHSTLSYHVKKIRSAREKKPRVKVPKKVVEEKAKKIIYKTQCPEISIMVWKLLLVMFNNFARLIWRSRKLEFHHVLDKVFFKATDFRTEAVKLSDQYYCVGGVPMAQPLDENIRICLLYEFRLGTSIRVARRKLARVFGRNRISNRTVAYWFKKFLEGDQSLGQRRPVSKLIDDDLLEALVKENPRLSRKELAEIFGVTASTIVVLLLPAIFCLYLNFNNLQPIGRPSSRASLFDDSVRQVFHIKEEIHSSKADTALRLLGEGAEPCGEDGEQEEECSKPSVIKDLDMEAEVHFLDDDE</sequence>
<evidence type="ECO:0000259" key="3">
    <source>
        <dbReference type="Pfam" id="PF17906"/>
    </source>
</evidence>
<dbReference type="GO" id="GO:0044774">
    <property type="term" value="P:mitotic DNA integrity checkpoint signaling"/>
    <property type="evidence" value="ECO:0007669"/>
    <property type="project" value="TreeGrafter"/>
</dbReference>
<name>A0A0N4Y5N7_NIPBR</name>
<protein>
    <submittedName>
        <fullName evidence="6">HTH_48 domain-containing protein</fullName>
    </submittedName>
</protein>
<evidence type="ECO:0000256" key="1">
    <source>
        <dbReference type="SAM" id="MobiDB-lite"/>
    </source>
</evidence>
<dbReference type="InterPro" id="IPR052709">
    <property type="entry name" value="Transposase-MT_Hybrid"/>
</dbReference>
<dbReference type="GO" id="GO:0005634">
    <property type="term" value="C:nucleus"/>
    <property type="evidence" value="ECO:0007669"/>
    <property type="project" value="TreeGrafter"/>
</dbReference>
<evidence type="ECO:0000313" key="5">
    <source>
        <dbReference type="Proteomes" id="UP000271162"/>
    </source>
</evidence>
<dbReference type="WBParaSite" id="NBR_0001133001-mRNA-1">
    <property type="protein sequence ID" value="NBR_0001133001-mRNA-1"/>
    <property type="gene ID" value="NBR_0001133001"/>
</dbReference>
<keyword evidence="2" id="KW-0812">Transmembrane</keyword>
<organism evidence="6">
    <name type="scientific">Nippostrongylus brasiliensis</name>
    <name type="common">Rat hookworm</name>
    <dbReference type="NCBI Taxonomy" id="27835"/>
    <lineage>
        <taxon>Eukaryota</taxon>
        <taxon>Metazoa</taxon>
        <taxon>Ecdysozoa</taxon>
        <taxon>Nematoda</taxon>
        <taxon>Chromadorea</taxon>
        <taxon>Rhabditida</taxon>
        <taxon>Rhabditina</taxon>
        <taxon>Rhabditomorpha</taxon>
        <taxon>Strongyloidea</taxon>
        <taxon>Heligmosomidae</taxon>
        <taxon>Nippostrongylus</taxon>
    </lineage>
</organism>
<dbReference type="GO" id="GO:0003690">
    <property type="term" value="F:double-stranded DNA binding"/>
    <property type="evidence" value="ECO:0007669"/>
    <property type="project" value="TreeGrafter"/>
</dbReference>
<feature type="domain" description="Mos1 transposase HTH" evidence="3">
    <location>
        <begin position="377"/>
        <end position="425"/>
    </location>
</feature>
<dbReference type="GO" id="GO:0000014">
    <property type="term" value="F:single-stranded DNA endodeoxyribonuclease activity"/>
    <property type="evidence" value="ECO:0007669"/>
    <property type="project" value="TreeGrafter"/>
</dbReference>
<feature type="domain" description="Mos1 transposase HTH" evidence="3">
    <location>
        <begin position="169"/>
        <end position="216"/>
    </location>
</feature>
<dbReference type="GO" id="GO:0035861">
    <property type="term" value="C:site of double-strand break"/>
    <property type="evidence" value="ECO:0007669"/>
    <property type="project" value="TreeGrafter"/>
</dbReference>
<dbReference type="Gene3D" id="1.10.10.10">
    <property type="entry name" value="Winged helix-like DNA-binding domain superfamily/Winged helix DNA-binding domain"/>
    <property type="match status" value="1"/>
</dbReference>
<feature type="region of interest" description="Disordered" evidence="1">
    <location>
        <begin position="97"/>
        <end position="121"/>
    </location>
</feature>
<evidence type="ECO:0000256" key="2">
    <source>
        <dbReference type="SAM" id="Phobius"/>
    </source>
</evidence>
<feature type="region of interest" description="Disordered" evidence="1">
    <location>
        <begin position="727"/>
        <end position="746"/>
    </location>
</feature>
<dbReference type="GO" id="GO:0000729">
    <property type="term" value="P:DNA double-strand break processing"/>
    <property type="evidence" value="ECO:0007669"/>
    <property type="project" value="TreeGrafter"/>
</dbReference>
<dbReference type="GO" id="GO:0044547">
    <property type="term" value="F:DNA topoisomerase binding"/>
    <property type="evidence" value="ECO:0007669"/>
    <property type="project" value="TreeGrafter"/>
</dbReference>
<dbReference type="GO" id="GO:0006303">
    <property type="term" value="P:double-strand break repair via nonhomologous end joining"/>
    <property type="evidence" value="ECO:0007669"/>
    <property type="project" value="TreeGrafter"/>
</dbReference>
<evidence type="ECO:0000313" key="6">
    <source>
        <dbReference type="WBParaSite" id="NBR_0001133001-mRNA-1"/>
    </source>
</evidence>
<dbReference type="AlphaFoldDB" id="A0A0N4Y5N7"/>
<evidence type="ECO:0000313" key="4">
    <source>
        <dbReference type="EMBL" id="VDL74920.1"/>
    </source>
</evidence>
<dbReference type="GO" id="GO:0031297">
    <property type="term" value="P:replication fork processing"/>
    <property type="evidence" value="ECO:0007669"/>
    <property type="project" value="TreeGrafter"/>
</dbReference>
<proteinExistence type="predicted"/>
<keyword evidence="2" id="KW-0472">Membrane</keyword>
<dbReference type="Gene3D" id="1.10.10.1450">
    <property type="match status" value="4"/>
</dbReference>
<dbReference type="InterPro" id="IPR036390">
    <property type="entry name" value="WH_DNA-bd_sf"/>
</dbReference>
<reference evidence="4 5" key="2">
    <citation type="submission" date="2018-11" db="EMBL/GenBank/DDBJ databases">
        <authorList>
            <consortium name="Pathogen Informatics"/>
        </authorList>
    </citation>
    <scope>NUCLEOTIDE SEQUENCE [LARGE SCALE GENOMIC DNA]</scope>
</reference>
<dbReference type="GO" id="GO:0003697">
    <property type="term" value="F:single-stranded DNA binding"/>
    <property type="evidence" value="ECO:0007669"/>
    <property type="project" value="TreeGrafter"/>
</dbReference>
<feature type="compositionally biased region" description="Acidic residues" evidence="1">
    <location>
        <begin position="105"/>
        <end position="115"/>
    </location>
</feature>
<dbReference type="GO" id="GO:0042800">
    <property type="term" value="F:histone H3K4 methyltransferase activity"/>
    <property type="evidence" value="ECO:0007669"/>
    <property type="project" value="TreeGrafter"/>
</dbReference>
<reference evidence="6" key="1">
    <citation type="submission" date="2017-02" db="UniProtKB">
        <authorList>
            <consortium name="WormBaseParasite"/>
        </authorList>
    </citation>
    <scope>IDENTIFICATION</scope>
</reference>
<dbReference type="SUPFAM" id="SSF46785">
    <property type="entry name" value="Winged helix' DNA-binding domain"/>
    <property type="match status" value="1"/>
</dbReference>
<dbReference type="GO" id="GO:0000793">
    <property type="term" value="C:condensed chromosome"/>
    <property type="evidence" value="ECO:0007669"/>
    <property type="project" value="TreeGrafter"/>
</dbReference>
<dbReference type="EMBL" id="UYSL01020503">
    <property type="protein sequence ID" value="VDL74920.1"/>
    <property type="molecule type" value="Genomic_DNA"/>
</dbReference>
<dbReference type="PANTHER" id="PTHR46060">
    <property type="entry name" value="MARINER MOS1 TRANSPOSASE-LIKE PROTEIN"/>
    <property type="match status" value="1"/>
</dbReference>
<dbReference type="GO" id="GO:0015074">
    <property type="term" value="P:DNA integration"/>
    <property type="evidence" value="ECO:0007669"/>
    <property type="project" value="TreeGrafter"/>
</dbReference>
<gene>
    <name evidence="4" type="ORF">NBR_LOCUS11331</name>
</gene>
<dbReference type="STRING" id="27835.A0A0N4Y5N7"/>
<feature type="domain" description="Mos1 transposase HTH" evidence="3">
    <location>
        <begin position="575"/>
        <end position="623"/>
    </location>
</feature>
<dbReference type="PANTHER" id="PTHR46060:SF2">
    <property type="entry name" value="HISTONE-LYSINE N-METHYLTRANSFERASE SETMAR"/>
    <property type="match status" value="1"/>
</dbReference>
<dbReference type="InterPro" id="IPR041426">
    <property type="entry name" value="Mos1_HTH"/>
</dbReference>
<dbReference type="GO" id="GO:0046975">
    <property type="term" value="F:histone H3K36 methyltransferase activity"/>
    <property type="evidence" value="ECO:0007669"/>
    <property type="project" value="TreeGrafter"/>
</dbReference>